<dbReference type="EMBL" id="KN832874">
    <property type="protein sequence ID" value="KIN03191.1"/>
    <property type="molecule type" value="Genomic_DNA"/>
</dbReference>
<feature type="compositionally biased region" description="Polar residues" evidence="1">
    <location>
        <begin position="671"/>
        <end position="683"/>
    </location>
</feature>
<accession>A0A0C3H4X0</accession>
<dbReference type="Proteomes" id="UP000054321">
    <property type="component" value="Unassembled WGS sequence"/>
</dbReference>
<dbReference type="STRING" id="913774.A0A0C3H4X0"/>
<protein>
    <submittedName>
        <fullName evidence="2">Uncharacterized protein</fullName>
    </submittedName>
</protein>
<feature type="region of interest" description="Disordered" evidence="1">
    <location>
        <begin position="669"/>
        <end position="712"/>
    </location>
</feature>
<dbReference type="PANTHER" id="PTHR42064">
    <property type="entry name" value="YALI0F28677P"/>
    <property type="match status" value="1"/>
</dbReference>
<reference evidence="3" key="2">
    <citation type="submission" date="2015-01" db="EMBL/GenBank/DDBJ databases">
        <title>Evolutionary Origins and Diversification of the Mycorrhizal Mutualists.</title>
        <authorList>
            <consortium name="DOE Joint Genome Institute"/>
            <consortium name="Mycorrhizal Genomics Consortium"/>
            <person name="Kohler A."/>
            <person name="Kuo A."/>
            <person name="Nagy L.G."/>
            <person name="Floudas D."/>
            <person name="Copeland A."/>
            <person name="Barry K.W."/>
            <person name="Cichocki N."/>
            <person name="Veneault-Fourrey C."/>
            <person name="LaButti K."/>
            <person name="Lindquist E.A."/>
            <person name="Lipzen A."/>
            <person name="Lundell T."/>
            <person name="Morin E."/>
            <person name="Murat C."/>
            <person name="Riley R."/>
            <person name="Ohm R."/>
            <person name="Sun H."/>
            <person name="Tunlid A."/>
            <person name="Henrissat B."/>
            <person name="Grigoriev I.V."/>
            <person name="Hibbett D.S."/>
            <person name="Martin F."/>
        </authorList>
    </citation>
    <scope>NUCLEOTIDE SEQUENCE [LARGE SCALE GENOMIC DNA]</scope>
    <source>
        <strain evidence="3">Zn</strain>
    </source>
</reference>
<evidence type="ECO:0000313" key="2">
    <source>
        <dbReference type="EMBL" id="KIN03191.1"/>
    </source>
</evidence>
<evidence type="ECO:0000256" key="1">
    <source>
        <dbReference type="SAM" id="MobiDB-lite"/>
    </source>
</evidence>
<sequence>MTESSTTVDELAHLVRLSLYQEQKCSYIRIRLEKCLVSNALSARLARCGELAYQDLVEYFMDVEKKGFANLLNAIHDIRNSCDATPQYALFEPDLENEHSTPNEGNDSAAFTTFLHEIPERSRETLLNFLNQIRTNPDYLASRIASLTSSELAALTRFHQGLGPIDSDLPSYTRSKSAAPRDSPNSSYIPTSVERLFSFQRHDPLSALIHTCFANSTGPDSAEDFRRTDIWATTCARLITESKSGTDPFICSVLNVWTAMRDWSGRSNLEWYLMKILEDGAFLLEKADEHTSQRLHTEPRSAKDVVAADEFYDSAIQGLFEVVDNPGSGVIPEGLIELGNAVLRKLDPKRHNRTRRFLVSKWLFSVFLPNAIISPESYGMMSEYHITEYGRQKILKEVAMRSQRIVVDLTWNKSASTPLVLKGHIENIMACFRSSLPSQPNAKLSPTRSMISSGETMKAYQYLVLGPSDLITAVNALFPERHPAPSFLSDHLGDLRSGGLSISKMSSITLPHARGADNSSIISNSDQSSVISDATISSDLGGSSATSLSYGSQNQRLSLYEDDEFELRIALHEIGQVLGSDGTSGARHPYAERWVTLFISSDGQRLSTEVLHEHDYDAEEEKGTLTSDGENKELGTQTDPSKGYHQLRDTILTLVRDYEIPLHLHSKAESKTFSNRTSAPQSSGKKHHSQTGSIAQEHWQSKNPYRLHNLAPGTDKLSEQAEPLTVLISMLEAAEAQCQAQNDFINAHMYWKALDHLRQLSYTSLQQDGLVSFLNTLFRGPRDSIRRSAGAIKEYDTWLDLLKQSQKHHDVTIESMMKRLKALRDKMWYVTDVRNSAAYENSRNIVLALKFMALPKRSTNPLVSQTSARPRNYFTKYPKIEAEVMDIIAATEELSGPNKLSDEQSENTLRWLSQFDIENFCRGEERIHRFCLEIDACIKKLIGGSVKDNPVLWSSELFYRDKRILDLHIDGLGLLRNSGNKSNEADARHRDLGRSNFSRVSRWNLEPVSSKNLPQQNFDSGRFNLRGATTGDFTDIQNYFRDVNPATGIDSATTFWSPFQKRANSSSSASGREMLREERASMAKQRLLSDLKQTLTSLLISDLGTYSFSRGSETDAWFSGSLGQDCMERMERKGHAHPNAPNKGKEQTAKDKRSPSDLRGAHSTDLASDQKGTQTETAESDHKTLDIHSAAGISSTSGAKISHIPVAKTPNALDFPYRKVFQQLLRMFSLHPSPYTKLNTLYELKYQIIAYLTSSTPDKLLEPQYLTMEIPNSSELQHVYAFGPSKASITSQVKTEEESINDYKKRRLHYVLPSSTFTGEVLSTPSPASTDIIVDILYDLFTHADIRPETLFRDLQFIASFVPADILNNTEYGKAFWDVGLAVLHLKQDTVDHNSKMQKSTPSFSTSLPLIASNGELMKYSLQDAAKMFTITAKEGFRIAQRELAICYLAHPRSLTRVIAPLSRPSETFKRQESVARMFQGEEREVDKGDRKPTDLATMCVAYHWMNLAALGGDELAKNYLWVPGTSP</sequence>
<dbReference type="InParanoid" id="A0A0C3H4X0"/>
<feature type="compositionally biased region" description="Polar residues" evidence="1">
    <location>
        <begin position="1165"/>
        <end position="1177"/>
    </location>
</feature>
<keyword evidence="3" id="KW-1185">Reference proteome</keyword>
<feature type="region of interest" description="Disordered" evidence="1">
    <location>
        <begin position="1132"/>
        <end position="1183"/>
    </location>
</feature>
<feature type="region of interest" description="Disordered" evidence="1">
    <location>
        <begin position="615"/>
        <end position="643"/>
    </location>
</feature>
<proteinExistence type="predicted"/>
<name>A0A0C3H4X0_OIDMZ</name>
<dbReference type="PANTHER" id="PTHR42064:SF1">
    <property type="entry name" value="YALI0F28677P"/>
    <property type="match status" value="1"/>
</dbReference>
<evidence type="ECO:0000313" key="3">
    <source>
        <dbReference type="Proteomes" id="UP000054321"/>
    </source>
</evidence>
<reference evidence="2 3" key="1">
    <citation type="submission" date="2014-04" db="EMBL/GenBank/DDBJ databases">
        <authorList>
            <consortium name="DOE Joint Genome Institute"/>
            <person name="Kuo A."/>
            <person name="Martino E."/>
            <person name="Perotto S."/>
            <person name="Kohler A."/>
            <person name="Nagy L.G."/>
            <person name="Floudas D."/>
            <person name="Copeland A."/>
            <person name="Barry K.W."/>
            <person name="Cichocki N."/>
            <person name="Veneault-Fourrey C."/>
            <person name="LaButti K."/>
            <person name="Lindquist E.A."/>
            <person name="Lipzen A."/>
            <person name="Lundell T."/>
            <person name="Morin E."/>
            <person name="Murat C."/>
            <person name="Sun H."/>
            <person name="Tunlid A."/>
            <person name="Henrissat B."/>
            <person name="Grigoriev I.V."/>
            <person name="Hibbett D.S."/>
            <person name="Martin F."/>
            <person name="Nordberg H.P."/>
            <person name="Cantor M.N."/>
            <person name="Hua S.X."/>
        </authorList>
    </citation>
    <scope>NUCLEOTIDE SEQUENCE [LARGE SCALE GENOMIC DNA]</scope>
    <source>
        <strain evidence="2 3">Zn</strain>
    </source>
</reference>
<dbReference type="OrthoDB" id="3548913at2759"/>
<organism evidence="2 3">
    <name type="scientific">Oidiodendron maius (strain Zn)</name>
    <dbReference type="NCBI Taxonomy" id="913774"/>
    <lineage>
        <taxon>Eukaryota</taxon>
        <taxon>Fungi</taxon>
        <taxon>Dikarya</taxon>
        <taxon>Ascomycota</taxon>
        <taxon>Pezizomycotina</taxon>
        <taxon>Leotiomycetes</taxon>
        <taxon>Leotiomycetes incertae sedis</taxon>
        <taxon>Myxotrichaceae</taxon>
        <taxon>Oidiodendron</taxon>
    </lineage>
</organism>
<gene>
    <name evidence="2" type="ORF">OIDMADRAFT_40807</name>
</gene>
<feature type="compositionally biased region" description="Polar residues" evidence="1">
    <location>
        <begin position="624"/>
        <end position="640"/>
    </location>
</feature>
<dbReference type="HOGENOM" id="CLU_001347_0_0_1"/>
<feature type="compositionally biased region" description="Basic and acidic residues" evidence="1">
    <location>
        <begin position="1143"/>
        <end position="1162"/>
    </location>
</feature>